<sequence>MYFGLITQESHCFSCGSVKEQCFNKRDFSISLSEPSQNEKNDGCIKLKLKIALEMTYRVYDEFEPQNIQKLPDGNFVSTAVFLEDGWVYGYIMSFGEYIEVLEPVYIRERILERLKKL</sequence>
<dbReference type="RefSeq" id="WP_081562164.1">
    <property type="nucleotide sequence ID" value="NZ_CP017603.1"/>
</dbReference>
<reference evidence="2 3" key="1">
    <citation type="submission" date="2017-03" db="EMBL/GenBank/DDBJ databases">
        <title>Complete sequence of Clostridium formicaceticum DSM 92.</title>
        <authorList>
            <person name="Poehlein A."/>
            <person name="Karl M."/>
            <person name="Bengelsdorf F.R."/>
            <person name="Duerre P."/>
            <person name="Daniel R."/>
        </authorList>
    </citation>
    <scope>NUCLEOTIDE SEQUENCE [LARGE SCALE GENOMIC DNA]</scope>
    <source>
        <strain evidence="2 3">DSM 92</strain>
    </source>
</reference>
<feature type="domain" description="WCX" evidence="1">
    <location>
        <begin position="46"/>
        <end position="118"/>
    </location>
</feature>
<dbReference type="Proteomes" id="UP000192478">
    <property type="component" value="Chromosome"/>
</dbReference>
<dbReference type="Pfam" id="PF25583">
    <property type="entry name" value="WCX"/>
    <property type="match status" value="1"/>
</dbReference>
<organism evidence="2 3">
    <name type="scientific">Clostridium formicaceticum</name>
    <dbReference type="NCBI Taxonomy" id="1497"/>
    <lineage>
        <taxon>Bacteria</taxon>
        <taxon>Bacillati</taxon>
        <taxon>Bacillota</taxon>
        <taxon>Clostridia</taxon>
        <taxon>Eubacteriales</taxon>
        <taxon>Clostridiaceae</taxon>
        <taxon>Clostridium</taxon>
    </lineage>
</organism>
<dbReference type="AlphaFoldDB" id="A0AAC9WHE6"/>
<name>A0AAC9WHE6_9CLOT</name>
<proteinExistence type="predicted"/>
<accession>A0AAC9WHE6</accession>
<dbReference type="InterPro" id="IPR057727">
    <property type="entry name" value="WCX_dom"/>
</dbReference>
<evidence type="ECO:0000313" key="2">
    <source>
        <dbReference type="EMBL" id="ARE89037.1"/>
    </source>
</evidence>
<evidence type="ECO:0000313" key="3">
    <source>
        <dbReference type="Proteomes" id="UP000192478"/>
    </source>
</evidence>
<protein>
    <recommendedName>
        <fullName evidence="1">WCX domain-containing protein</fullName>
    </recommendedName>
</protein>
<evidence type="ECO:0000259" key="1">
    <source>
        <dbReference type="Pfam" id="PF25583"/>
    </source>
</evidence>
<dbReference type="EMBL" id="CP020559">
    <property type="protein sequence ID" value="ARE89037.1"/>
    <property type="molecule type" value="Genomic_DNA"/>
</dbReference>
<gene>
    <name evidence="2" type="ORF">CLFO_34430</name>
</gene>